<dbReference type="Gene3D" id="3.10.120.10">
    <property type="entry name" value="Cytochrome b5-like heme/steroid binding domain"/>
    <property type="match status" value="1"/>
</dbReference>
<dbReference type="Gene3D" id="3.90.420.10">
    <property type="entry name" value="Oxidoreductase, molybdopterin-binding domain"/>
    <property type="match status" value="1"/>
</dbReference>
<evidence type="ECO:0000313" key="2">
    <source>
        <dbReference type="EMBL" id="CAJ1401950.1"/>
    </source>
</evidence>
<dbReference type="InterPro" id="IPR036374">
    <property type="entry name" value="OxRdtase_Mopterin-bd_sf"/>
</dbReference>
<dbReference type="GO" id="GO:0006790">
    <property type="term" value="P:sulfur compound metabolic process"/>
    <property type="evidence" value="ECO:0007669"/>
    <property type="project" value="TreeGrafter"/>
</dbReference>
<dbReference type="GO" id="GO:0043546">
    <property type="term" value="F:molybdopterin cofactor binding"/>
    <property type="evidence" value="ECO:0007669"/>
    <property type="project" value="TreeGrafter"/>
</dbReference>
<dbReference type="PANTHER" id="PTHR19372">
    <property type="entry name" value="SULFITE REDUCTASE"/>
    <property type="match status" value="1"/>
</dbReference>
<proteinExistence type="predicted"/>
<dbReference type="Proteomes" id="UP001178507">
    <property type="component" value="Unassembled WGS sequence"/>
</dbReference>
<dbReference type="PANTHER" id="PTHR19372:SF7">
    <property type="entry name" value="SULFITE OXIDASE, MITOCHONDRIAL"/>
    <property type="match status" value="1"/>
</dbReference>
<dbReference type="InterPro" id="IPR000572">
    <property type="entry name" value="OxRdtase_Mopterin-bd_dom"/>
</dbReference>
<evidence type="ECO:0000313" key="3">
    <source>
        <dbReference type="Proteomes" id="UP001178507"/>
    </source>
</evidence>
<name>A0AA36J986_9DINO</name>
<dbReference type="Pfam" id="PF00173">
    <property type="entry name" value="Cyt-b5"/>
    <property type="match status" value="1"/>
</dbReference>
<organism evidence="2 3">
    <name type="scientific">Effrenium voratum</name>
    <dbReference type="NCBI Taxonomy" id="2562239"/>
    <lineage>
        <taxon>Eukaryota</taxon>
        <taxon>Sar</taxon>
        <taxon>Alveolata</taxon>
        <taxon>Dinophyceae</taxon>
        <taxon>Suessiales</taxon>
        <taxon>Symbiodiniaceae</taxon>
        <taxon>Effrenium</taxon>
    </lineage>
</organism>
<dbReference type="SUPFAM" id="SSF55856">
    <property type="entry name" value="Cytochrome b5-like heme/steroid binding domain"/>
    <property type="match status" value="1"/>
</dbReference>
<dbReference type="InterPro" id="IPR036400">
    <property type="entry name" value="Cyt_B5-like_heme/steroid_sf"/>
</dbReference>
<dbReference type="GO" id="GO:0008482">
    <property type="term" value="F:sulfite oxidase activity"/>
    <property type="evidence" value="ECO:0007669"/>
    <property type="project" value="TreeGrafter"/>
</dbReference>
<dbReference type="SUPFAM" id="SSF56524">
    <property type="entry name" value="Oxidoreductase molybdopterin-binding domain"/>
    <property type="match status" value="1"/>
</dbReference>
<sequence length="267" mass="30121">MSRWARVAPAGLASGGLGFSRCERRISEEEVRKHRSENDAWISFNGSVYDITSFIPRHPQKANWASRVAGRRFEHFLGRDAFGPIHRFKTDCSSADAKANLARILAPYRLGSWEPAAASKAAARWPEVDREDLRLRLERADGAEVRTFTLEDLKKMKLHTRRVTHKCTTSGNIKVQEWTGVLVRNLLPASEAENLKRESRGQSWEPLVTFVGMDGFGHSMFLSRALQDDVLLAFEQNGEALDVEQGGPLRLVKDGQHAKWVETVILE</sequence>
<dbReference type="Pfam" id="PF00174">
    <property type="entry name" value="Oxidored_molyb"/>
    <property type="match status" value="1"/>
</dbReference>
<feature type="domain" description="Cytochrome b5 heme-binding" evidence="1">
    <location>
        <begin position="23"/>
        <end position="114"/>
    </location>
</feature>
<comment type="caution">
    <text evidence="2">The sequence shown here is derived from an EMBL/GenBank/DDBJ whole genome shotgun (WGS) entry which is preliminary data.</text>
</comment>
<evidence type="ECO:0000259" key="1">
    <source>
        <dbReference type="PROSITE" id="PS50255"/>
    </source>
</evidence>
<gene>
    <name evidence="2" type="ORF">EVOR1521_LOCUS24970</name>
</gene>
<dbReference type="EMBL" id="CAUJNA010003436">
    <property type="protein sequence ID" value="CAJ1401950.1"/>
    <property type="molecule type" value="Genomic_DNA"/>
</dbReference>
<reference evidence="2" key="1">
    <citation type="submission" date="2023-08" db="EMBL/GenBank/DDBJ databases">
        <authorList>
            <person name="Chen Y."/>
            <person name="Shah S."/>
            <person name="Dougan E. K."/>
            <person name="Thang M."/>
            <person name="Chan C."/>
        </authorList>
    </citation>
    <scope>NUCLEOTIDE SEQUENCE</scope>
</reference>
<dbReference type="SMART" id="SM01117">
    <property type="entry name" value="Cyt-b5"/>
    <property type="match status" value="1"/>
</dbReference>
<accession>A0AA36J986</accession>
<dbReference type="AlphaFoldDB" id="A0AA36J986"/>
<keyword evidence="3" id="KW-1185">Reference proteome</keyword>
<dbReference type="InterPro" id="IPR001199">
    <property type="entry name" value="Cyt_B5-like_heme/steroid-bd"/>
</dbReference>
<dbReference type="PROSITE" id="PS50255">
    <property type="entry name" value="CYTOCHROME_B5_2"/>
    <property type="match status" value="1"/>
</dbReference>
<dbReference type="GO" id="GO:0020037">
    <property type="term" value="F:heme binding"/>
    <property type="evidence" value="ECO:0007669"/>
    <property type="project" value="TreeGrafter"/>
</dbReference>
<protein>
    <recommendedName>
        <fullName evidence="1">Cytochrome b5 heme-binding domain-containing protein</fullName>
    </recommendedName>
</protein>